<dbReference type="EMBL" id="NAJM01000048">
    <property type="protein sequence ID" value="RVX67479.1"/>
    <property type="molecule type" value="Genomic_DNA"/>
</dbReference>
<dbReference type="PANTHER" id="PTHR43791">
    <property type="entry name" value="PERMEASE-RELATED"/>
    <property type="match status" value="1"/>
</dbReference>
<keyword evidence="5 7" id="KW-0472">Membrane</keyword>
<reference evidence="9 10" key="1">
    <citation type="submission" date="2017-03" db="EMBL/GenBank/DDBJ databases">
        <title>Genomes of endolithic fungi from Antarctica.</title>
        <authorList>
            <person name="Coleine C."/>
            <person name="Masonjones S."/>
            <person name="Stajich J.E."/>
        </authorList>
    </citation>
    <scope>NUCLEOTIDE SEQUENCE [LARGE SCALE GENOMIC DNA]</scope>
    <source>
        <strain evidence="9 10">CCFEE 6314</strain>
    </source>
</reference>
<dbReference type="OrthoDB" id="3639251at2759"/>
<dbReference type="SUPFAM" id="SSF103473">
    <property type="entry name" value="MFS general substrate transporter"/>
    <property type="match status" value="1"/>
</dbReference>
<evidence type="ECO:0000256" key="7">
    <source>
        <dbReference type="SAM" id="Phobius"/>
    </source>
</evidence>
<feature type="transmembrane region" description="Helical" evidence="7">
    <location>
        <begin position="120"/>
        <end position="140"/>
    </location>
</feature>
<dbReference type="Pfam" id="PF07690">
    <property type="entry name" value="MFS_1"/>
    <property type="match status" value="1"/>
</dbReference>
<evidence type="ECO:0000313" key="9">
    <source>
        <dbReference type="EMBL" id="RVX67479.1"/>
    </source>
</evidence>
<evidence type="ECO:0000256" key="3">
    <source>
        <dbReference type="ARBA" id="ARBA00022692"/>
    </source>
</evidence>
<keyword evidence="2" id="KW-0813">Transport</keyword>
<feature type="transmembrane region" description="Helical" evidence="7">
    <location>
        <begin position="352"/>
        <end position="370"/>
    </location>
</feature>
<dbReference type="AlphaFoldDB" id="A0A438MUS7"/>
<keyword evidence="3 7" id="KW-0812">Transmembrane</keyword>
<feature type="region of interest" description="Disordered" evidence="6">
    <location>
        <begin position="1"/>
        <end position="37"/>
    </location>
</feature>
<evidence type="ECO:0000256" key="5">
    <source>
        <dbReference type="ARBA" id="ARBA00023136"/>
    </source>
</evidence>
<evidence type="ECO:0000259" key="8">
    <source>
        <dbReference type="PROSITE" id="PS50850"/>
    </source>
</evidence>
<organism evidence="9 10">
    <name type="scientific">Exophiala mesophila</name>
    <name type="common">Black yeast-like fungus</name>
    <dbReference type="NCBI Taxonomy" id="212818"/>
    <lineage>
        <taxon>Eukaryota</taxon>
        <taxon>Fungi</taxon>
        <taxon>Dikarya</taxon>
        <taxon>Ascomycota</taxon>
        <taxon>Pezizomycotina</taxon>
        <taxon>Eurotiomycetes</taxon>
        <taxon>Chaetothyriomycetidae</taxon>
        <taxon>Chaetothyriales</taxon>
        <taxon>Herpotrichiellaceae</taxon>
        <taxon>Exophiala</taxon>
    </lineage>
</organism>
<dbReference type="InterPro" id="IPR020846">
    <property type="entry name" value="MFS_dom"/>
</dbReference>
<protein>
    <recommendedName>
        <fullName evidence="8">Major facilitator superfamily (MFS) profile domain-containing protein</fullName>
    </recommendedName>
</protein>
<evidence type="ECO:0000256" key="6">
    <source>
        <dbReference type="SAM" id="MobiDB-lite"/>
    </source>
</evidence>
<feature type="compositionally biased region" description="Basic and acidic residues" evidence="6">
    <location>
        <begin position="1"/>
        <end position="23"/>
    </location>
</feature>
<keyword evidence="4 7" id="KW-1133">Transmembrane helix</keyword>
<accession>A0A438MUS7</accession>
<feature type="transmembrane region" description="Helical" evidence="7">
    <location>
        <begin position="376"/>
        <end position="398"/>
    </location>
</feature>
<gene>
    <name evidence="9" type="ORF">B0A52_08832</name>
</gene>
<name>A0A438MUS7_EXOME</name>
<comment type="subcellular location">
    <subcellularLocation>
        <location evidence="1">Membrane</location>
        <topology evidence="1">Multi-pass membrane protein</topology>
    </subcellularLocation>
</comment>
<dbReference type="InterPro" id="IPR011701">
    <property type="entry name" value="MFS"/>
</dbReference>
<dbReference type="Proteomes" id="UP000288859">
    <property type="component" value="Unassembled WGS sequence"/>
</dbReference>
<dbReference type="FunFam" id="1.20.1250.20:FF:000013">
    <property type="entry name" value="MFS general substrate transporter"/>
    <property type="match status" value="1"/>
</dbReference>
<dbReference type="PANTHER" id="PTHR43791:SF3">
    <property type="entry name" value="MAJOR FACILITATOR SUPERFAMILY (MFS) PROFILE DOMAIN-CONTAINING PROTEIN"/>
    <property type="match status" value="1"/>
</dbReference>
<evidence type="ECO:0000256" key="4">
    <source>
        <dbReference type="ARBA" id="ARBA00022989"/>
    </source>
</evidence>
<feature type="transmembrane region" description="Helical" evidence="7">
    <location>
        <begin position="320"/>
        <end position="340"/>
    </location>
</feature>
<feature type="transmembrane region" description="Helical" evidence="7">
    <location>
        <begin position="54"/>
        <end position="72"/>
    </location>
</feature>
<dbReference type="GO" id="GO:0022857">
    <property type="term" value="F:transmembrane transporter activity"/>
    <property type="evidence" value="ECO:0007669"/>
    <property type="project" value="InterPro"/>
</dbReference>
<feature type="transmembrane region" description="Helical" evidence="7">
    <location>
        <begin position="287"/>
        <end position="308"/>
    </location>
</feature>
<evidence type="ECO:0000256" key="2">
    <source>
        <dbReference type="ARBA" id="ARBA00022448"/>
    </source>
</evidence>
<evidence type="ECO:0000256" key="1">
    <source>
        <dbReference type="ARBA" id="ARBA00004141"/>
    </source>
</evidence>
<feature type="domain" description="Major facilitator superfamily (MFS) profile" evidence="8">
    <location>
        <begin position="54"/>
        <end position="470"/>
    </location>
</feature>
<dbReference type="PROSITE" id="PS50850">
    <property type="entry name" value="MFS"/>
    <property type="match status" value="1"/>
</dbReference>
<feature type="transmembrane region" description="Helical" evidence="7">
    <location>
        <begin position="182"/>
        <end position="203"/>
    </location>
</feature>
<dbReference type="Gene3D" id="1.20.1250.20">
    <property type="entry name" value="MFS general substrate transporter like domains"/>
    <property type="match status" value="2"/>
</dbReference>
<feature type="transmembrane region" description="Helical" evidence="7">
    <location>
        <begin position="215"/>
        <end position="236"/>
    </location>
</feature>
<dbReference type="VEuPathDB" id="FungiDB:PV10_08326"/>
<evidence type="ECO:0000313" key="10">
    <source>
        <dbReference type="Proteomes" id="UP000288859"/>
    </source>
</evidence>
<feature type="transmembrane region" description="Helical" evidence="7">
    <location>
        <begin position="443"/>
        <end position="466"/>
    </location>
</feature>
<dbReference type="FunFam" id="1.20.1250.20:FF:000018">
    <property type="entry name" value="MFS transporter permease"/>
    <property type="match status" value="1"/>
</dbReference>
<dbReference type="GO" id="GO:0016020">
    <property type="term" value="C:membrane"/>
    <property type="evidence" value="ECO:0007669"/>
    <property type="project" value="UniProtKB-SubCell"/>
</dbReference>
<dbReference type="InterPro" id="IPR036259">
    <property type="entry name" value="MFS_trans_sf"/>
</dbReference>
<sequence length="490" mass="54076">MATNEGKEGVINYDHAEQTKLDENVDSPPQSNDGSLDFDAKSEKALIRKIDKRLLPILGALYSIALIDRVNISAARISGMDVDLGLSIGDRYTIALIAFFPPYMLLELPSNLVLRRVGCANWLSFIAFSWGIVMLGQGFVTNYHTLALCRALLGAFEAGFFPGCAYLITCWYIRYEVQQRLAWFYLVSVFVGGFSSILAYGLIQMEGLGGVRGWQWIFIIEGLLTVVVAIGAWFIIVDFPDKAAQKGLLTDREASFVAQRINIDRGDAEPDPLTWSKFAFHLKDFKLWAFAVMFMSTAMPAYALAYFAPVIVYSMGYSVGITHLLSAPPVIFAVVVSLIISWASDKYKTRAPAIAFQSIVCIIGLMMTAYCEGNIARYWGLFFGFAGCQGNIPSILAYQSNNIRTQSKRSVGSALQIGFGAIGGIMGSTVFRQQDAPRYVTGLWVTAGLQMLILVLLGSLTTYFHVMNKKFDAGTLKKPLEGQEGFKFTL</sequence>
<feature type="transmembrane region" description="Helical" evidence="7">
    <location>
        <begin position="152"/>
        <end position="173"/>
    </location>
</feature>
<proteinExistence type="predicted"/>
<feature type="transmembrane region" description="Helical" evidence="7">
    <location>
        <begin position="410"/>
        <end position="431"/>
    </location>
</feature>
<feature type="transmembrane region" description="Helical" evidence="7">
    <location>
        <begin position="92"/>
        <end position="108"/>
    </location>
</feature>
<comment type="caution">
    <text evidence="9">The sequence shown here is derived from an EMBL/GenBank/DDBJ whole genome shotgun (WGS) entry which is preliminary data.</text>
</comment>